<evidence type="ECO:0000256" key="1">
    <source>
        <dbReference type="SAM" id="MobiDB-lite"/>
    </source>
</evidence>
<dbReference type="Proteomes" id="UP000741282">
    <property type="component" value="Unassembled WGS sequence"/>
</dbReference>
<protein>
    <submittedName>
        <fullName evidence="3">Uncharacterized protein</fullName>
    </submittedName>
</protein>
<evidence type="ECO:0000313" key="4">
    <source>
        <dbReference type="Proteomes" id="UP000741282"/>
    </source>
</evidence>
<keyword evidence="2" id="KW-0472">Membrane</keyword>
<dbReference type="AlphaFoldDB" id="A0A955I0U0"/>
<dbReference type="EMBL" id="JAGQLN010000004">
    <property type="protein sequence ID" value="MCA9376605.1"/>
    <property type="molecule type" value="Genomic_DNA"/>
</dbReference>
<gene>
    <name evidence="3" type="ORF">KC685_01655</name>
</gene>
<reference evidence="3" key="2">
    <citation type="journal article" date="2021" name="Microbiome">
        <title>Successional dynamics and alternative stable states in a saline activated sludge microbial community over 9 years.</title>
        <authorList>
            <person name="Wang Y."/>
            <person name="Ye J."/>
            <person name="Ju F."/>
            <person name="Liu L."/>
            <person name="Boyd J.A."/>
            <person name="Deng Y."/>
            <person name="Parks D.H."/>
            <person name="Jiang X."/>
            <person name="Yin X."/>
            <person name="Woodcroft B.J."/>
            <person name="Tyson G.W."/>
            <person name="Hugenholtz P."/>
            <person name="Polz M.F."/>
            <person name="Zhang T."/>
        </authorList>
    </citation>
    <scope>NUCLEOTIDE SEQUENCE</scope>
    <source>
        <strain evidence="3">HKST-UBA17</strain>
    </source>
</reference>
<evidence type="ECO:0000256" key="2">
    <source>
        <dbReference type="SAM" id="Phobius"/>
    </source>
</evidence>
<sequence>MQLFKLEKKQQRKGDDRDRSVMFSKKQSNGSYKTRRRSILTRSNKTRGKKKIYRGGIFRQYFRSILKIFLYLSLVLGLLVSSYTAINWVISLRASKGVVEQDLTSVIGFDSVPVFPTSEYVFSNSSDEAIVETFVSSGRSIYRIPLGTDIQSVYDYYKIELPERGWNHIKFVPRTQKDEMYGDYWENPSKDLGLRIYERVNDIWYERLSISDAKQGLSRLAKQEIERELVLASSEGTDLLPDFPWTLKVPVEYVTSYYATDEGELQALKISSITDSREYILEPIAPLENSYPDKALELFVDILNSRSENGGKYAILNSVYNENGELEATVVNGGKISSIAILANERSSYYYGLYYDSENDTFFDFLRNNLRQKDNSIGALE</sequence>
<comment type="caution">
    <text evidence="3">The sequence shown here is derived from an EMBL/GenBank/DDBJ whole genome shotgun (WGS) entry which is preliminary data.</text>
</comment>
<evidence type="ECO:0000313" key="3">
    <source>
        <dbReference type="EMBL" id="MCA9376605.1"/>
    </source>
</evidence>
<keyword evidence="2" id="KW-1133">Transmembrane helix</keyword>
<feature type="region of interest" description="Disordered" evidence="1">
    <location>
        <begin position="1"/>
        <end position="20"/>
    </location>
</feature>
<accession>A0A955I0U0</accession>
<organism evidence="3 4">
    <name type="scientific">Candidatus Dojkabacteria bacterium</name>
    <dbReference type="NCBI Taxonomy" id="2099670"/>
    <lineage>
        <taxon>Bacteria</taxon>
        <taxon>Candidatus Dojkabacteria</taxon>
    </lineage>
</organism>
<name>A0A955I0U0_9BACT</name>
<keyword evidence="2" id="KW-0812">Transmembrane</keyword>
<feature type="transmembrane region" description="Helical" evidence="2">
    <location>
        <begin position="68"/>
        <end position="90"/>
    </location>
</feature>
<proteinExistence type="predicted"/>
<reference evidence="3" key="1">
    <citation type="submission" date="2020-04" db="EMBL/GenBank/DDBJ databases">
        <authorList>
            <person name="Zhang T."/>
        </authorList>
    </citation>
    <scope>NUCLEOTIDE SEQUENCE</scope>
    <source>
        <strain evidence="3">HKST-UBA17</strain>
    </source>
</reference>